<dbReference type="SMART" id="SM00409">
    <property type="entry name" value="IG"/>
    <property type="match status" value="1"/>
</dbReference>
<proteinExistence type="predicted"/>
<evidence type="ECO:0000313" key="6">
    <source>
        <dbReference type="Proteomes" id="UP001371305"/>
    </source>
</evidence>
<dbReference type="InterPro" id="IPR007110">
    <property type="entry name" value="Ig-like_dom"/>
</dbReference>
<accession>A0ABU9B1R7</accession>
<comment type="caution">
    <text evidence="5">The sequence shown here is derived from an EMBL/GenBank/DDBJ whole genome shotgun (WGS) entry which is preliminary data.</text>
</comment>
<organism evidence="5 6">
    <name type="scientific">Luteolibacter soli</name>
    <dbReference type="NCBI Taxonomy" id="3135280"/>
    <lineage>
        <taxon>Bacteria</taxon>
        <taxon>Pseudomonadati</taxon>
        <taxon>Verrucomicrobiota</taxon>
        <taxon>Verrucomicrobiia</taxon>
        <taxon>Verrucomicrobiales</taxon>
        <taxon>Verrucomicrobiaceae</taxon>
        <taxon>Luteolibacter</taxon>
    </lineage>
</organism>
<dbReference type="PANTHER" id="PTHR45080:SF8">
    <property type="entry name" value="IG-LIKE DOMAIN-CONTAINING PROTEIN"/>
    <property type="match status" value="1"/>
</dbReference>
<evidence type="ECO:0000313" key="5">
    <source>
        <dbReference type="EMBL" id="MEK7953982.1"/>
    </source>
</evidence>
<dbReference type="InterPro" id="IPR003599">
    <property type="entry name" value="Ig_sub"/>
</dbReference>
<dbReference type="NCBIfam" id="TIGR02601">
    <property type="entry name" value="autotrns_rpt"/>
    <property type="match status" value="1"/>
</dbReference>
<sequence>MKKPTQSYLPLTPLAFGVALLIPLATHAAPMAYEGFDYPAGSGSLTGKAGGSGWNGAWQTVSNASSDVSAAGLTASASAPAGYDLRSLGRASFLPNGRRVGRKLDITATGPFGSRGYVNASNVIGADNKTIYLSFLQQANGTSNYYEFEFHRGNLGDAGRIGGIGNDQGGTNVNLRAPNGTHTAIGAGDTNVNFYVVRIDFKNGNDDVYVYRNPTSLTEPASPTLIRLGAADMSFDGISFGAFNNSRTVAHDEVRIGETWADVTVPPNAAPVIVKQPRAATQAYAGSTVVLTTDVTAQPLPTYQWYKGSDPLGGETNATLTLGNAQPSNSGAYHLVATNSQGNATTTDAQVTVETAPAGLLAYEGFDYDTGPGATVAKTGGLGWGAAWTNVSGGGSDIIGASLVAGTNAPNGHDLLSHGNASFVPNGQRDGRLLDATTGGRFGTAGYVDGSGNIGADGKTIYISFLQQPDGTTKFFEFEFHRGNLGDPGRIGGIGNDTGNATISLRAPNGTQTVIGAGSTGVNFYVVRINFKAGNDDVLVYQNPVSATEPGVPTLTRLAAADMSFNGISLAAFDGTRTVKHDEIRIGQSWSDVVFGTSRRNLTWVGDGTTNAWNFLTPNWNDGVAATTFADGDPVSFGNTGSATPAVNVSTNVSTASFTVDSSSNNYTFGGTGTITSSGGLHKLGAGSLTLTSPLSSGSSLLLDAGEVALNGTSTVSGNLVLIGASGNLTLGGNNTFTGSLLDSGSAIRSFTGTSSFGGITTTNATLSFTGTTNFTGGGATIWLGNITGAHTTATIEPGAVINVTGSYVDDLVFGRDGGSAAVVQNGGTFTYTPANRANAFIGASGANTGTASSYQMNGGTLNMPNIKLGLALGGTSAGVTGSFTQAGGSVSVRQLELGSTFGFGTATCTLNGGTFTIGTGGITTTSGLYTFALGGSTISAAADWQSPLAIALTGTGGNTTFDTAGHTIRLTGALDGTGGLVKTGAGTLILNGLNSFSGTTAVQAGTLGGNGNSDNSALTVASGATLAPGDADTAVFFCSSADLAPGSTLHVKIDGEFSSADQVQSFGTIDIAGATLTLGEIGASTLSTGTEFAIVDASGGVTGTFASLPEGATISSGLNSFVIHYTPFQVQLVSTSAASPYLVWATSKGLDGSPGKENGFNDDPEKDGIANGLEWVLGGNPLVTDNTPLITVTGDGSQGLTLEFDRDETSIGEVDATVQWAATLNGTWTDVPITQSGGSYAGGITVTIDEETTPDHVIVTIPASNAPTGKLFARITATTTE</sequence>
<evidence type="ECO:0000259" key="4">
    <source>
        <dbReference type="PROSITE" id="PS50835"/>
    </source>
</evidence>
<evidence type="ECO:0000256" key="3">
    <source>
        <dbReference type="SAM" id="SignalP"/>
    </source>
</evidence>
<dbReference type="PROSITE" id="PS50835">
    <property type="entry name" value="IG_LIKE"/>
    <property type="match status" value="1"/>
</dbReference>
<gene>
    <name evidence="5" type="ORF">WKV53_25930</name>
</gene>
<dbReference type="InterPro" id="IPR013783">
    <property type="entry name" value="Ig-like_fold"/>
</dbReference>
<evidence type="ECO:0000256" key="1">
    <source>
        <dbReference type="ARBA" id="ARBA00022729"/>
    </source>
</evidence>
<dbReference type="Gene3D" id="2.60.40.10">
    <property type="entry name" value="Immunoglobulins"/>
    <property type="match status" value="1"/>
</dbReference>
<reference evidence="5 6" key="1">
    <citation type="submission" date="2024-04" db="EMBL/GenBank/DDBJ databases">
        <title>Luteolibacter sp. isolated from soil.</title>
        <authorList>
            <person name="An J."/>
        </authorList>
    </citation>
    <scope>NUCLEOTIDE SEQUENCE [LARGE SCALE GENOMIC DNA]</scope>
    <source>
        <strain evidence="5 6">Y139</strain>
    </source>
</reference>
<dbReference type="InterPro" id="IPR003598">
    <property type="entry name" value="Ig_sub2"/>
</dbReference>
<dbReference type="Pfam" id="PF12951">
    <property type="entry name" value="PATR"/>
    <property type="match status" value="1"/>
</dbReference>
<protein>
    <submittedName>
        <fullName evidence="5">Immunoglobulin domain-containing protein</fullName>
    </submittedName>
</protein>
<dbReference type="RefSeq" id="WP_341407750.1">
    <property type="nucleotide sequence ID" value="NZ_JBBUKT010000015.1"/>
</dbReference>
<dbReference type="EMBL" id="JBBUKT010000015">
    <property type="protein sequence ID" value="MEK7953982.1"/>
    <property type="molecule type" value="Genomic_DNA"/>
</dbReference>
<dbReference type="PANTHER" id="PTHR45080">
    <property type="entry name" value="CONTACTIN 5"/>
    <property type="match status" value="1"/>
</dbReference>
<dbReference type="Proteomes" id="UP001371305">
    <property type="component" value="Unassembled WGS sequence"/>
</dbReference>
<evidence type="ECO:0000256" key="2">
    <source>
        <dbReference type="ARBA" id="ARBA00023157"/>
    </source>
</evidence>
<feature type="domain" description="Ig-like" evidence="4">
    <location>
        <begin position="271"/>
        <end position="352"/>
    </location>
</feature>
<dbReference type="InterPro" id="IPR050958">
    <property type="entry name" value="Cell_Adh-Cytoskel_Orgn"/>
</dbReference>
<dbReference type="InterPro" id="IPR036179">
    <property type="entry name" value="Ig-like_dom_sf"/>
</dbReference>
<keyword evidence="2" id="KW-1015">Disulfide bond</keyword>
<name>A0ABU9B1R7_9BACT</name>
<keyword evidence="1 3" id="KW-0732">Signal</keyword>
<dbReference type="SUPFAM" id="SSF48726">
    <property type="entry name" value="Immunoglobulin"/>
    <property type="match status" value="1"/>
</dbReference>
<dbReference type="SMART" id="SM00408">
    <property type="entry name" value="IGc2"/>
    <property type="match status" value="1"/>
</dbReference>
<feature type="signal peptide" evidence="3">
    <location>
        <begin position="1"/>
        <end position="28"/>
    </location>
</feature>
<dbReference type="InterPro" id="IPR013425">
    <property type="entry name" value="Autotrns_rpt"/>
</dbReference>
<dbReference type="Pfam" id="PF13927">
    <property type="entry name" value="Ig_3"/>
    <property type="match status" value="1"/>
</dbReference>
<keyword evidence="6" id="KW-1185">Reference proteome</keyword>
<feature type="chain" id="PRO_5047338980" evidence="3">
    <location>
        <begin position="29"/>
        <end position="1282"/>
    </location>
</feature>